<dbReference type="EMBL" id="BGZK01002016">
    <property type="protein sequence ID" value="GBP89646.1"/>
    <property type="molecule type" value="Genomic_DNA"/>
</dbReference>
<keyword evidence="3" id="KW-1185">Reference proteome</keyword>
<feature type="region of interest" description="Disordered" evidence="1">
    <location>
        <begin position="45"/>
        <end position="70"/>
    </location>
</feature>
<feature type="compositionally biased region" description="Polar residues" evidence="1">
    <location>
        <begin position="52"/>
        <end position="64"/>
    </location>
</feature>
<comment type="caution">
    <text evidence="2">The sequence shown here is derived from an EMBL/GenBank/DDBJ whole genome shotgun (WGS) entry which is preliminary data.</text>
</comment>
<proteinExistence type="predicted"/>
<dbReference type="Proteomes" id="UP000299102">
    <property type="component" value="Unassembled WGS sequence"/>
</dbReference>
<organism evidence="2 3">
    <name type="scientific">Eumeta variegata</name>
    <name type="common">Bagworm moth</name>
    <name type="synonym">Eumeta japonica</name>
    <dbReference type="NCBI Taxonomy" id="151549"/>
    <lineage>
        <taxon>Eukaryota</taxon>
        <taxon>Metazoa</taxon>
        <taxon>Ecdysozoa</taxon>
        <taxon>Arthropoda</taxon>
        <taxon>Hexapoda</taxon>
        <taxon>Insecta</taxon>
        <taxon>Pterygota</taxon>
        <taxon>Neoptera</taxon>
        <taxon>Endopterygota</taxon>
        <taxon>Lepidoptera</taxon>
        <taxon>Glossata</taxon>
        <taxon>Ditrysia</taxon>
        <taxon>Tineoidea</taxon>
        <taxon>Psychidae</taxon>
        <taxon>Oiketicinae</taxon>
        <taxon>Eumeta</taxon>
    </lineage>
</organism>
<reference evidence="2 3" key="1">
    <citation type="journal article" date="2019" name="Commun. Biol.">
        <title>The bagworm genome reveals a unique fibroin gene that provides high tensile strength.</title>
        <authorList>
            <person name="Kono N."/>
            <person name="Nakamura H."/>
            <person name="Ohtoshi R."/>
            <person name="Tomita M."/>
            <person name="Numata K."/>
            <person name="Arakawa K."/>
        </authorList>
    </citation>
    <scope>NUCLEOTIDE SEQUENCE [LARGE SCALE GENOMIC DNA]</scope>
</reference>
<accession>A0A4C1ZMD2</accession>
<protein>
    <submittedName>
        <fullName evidence="2">Uncharacterized protein</fullName>
    </submittedName>
</protein>
<name>A0A4C1ZMD2_EUMVA</name>
<evidence type="ECO:0000313" key="3">
    <source>
        <dbReference type="Proteomes" id="UP000299102"/>
    </source>
</evidence>
<sequence>MPIRPPIRRGVKALAIDIAAMSCFGVLDNKEAEIRRASFIFVAQSKGERASVPSQSRYSPQPVDTRNPRGVISTLPVYPIRRSRANRIFNGGDRINGGERRGGLPELSLAGQNSRRKLLLHIRIL</sequence>
<gene>
    <name evidence="2" type="ORF">EVAR_100318_1</name>
</gene>
<evidence type="ECO:0000313" key="2">
    <source>
        <dbReference type="EMBL" id="GBP89646.1"/>
    </source>
</evidence>
<evidence type="ECO:0000256" key="1">
    <source>
        <dbReference type="SAM" id="MobiDB-lite"/>
    </source>
</evidence>
<dbReference type="AlphaFoldDB" id="A0A4C1ZMD2"/>